<feature type="domain" description="C2H2-type" evidence="9">
    <location>
        <begin position="365"/>
        <end position="392"/>
    </location>
</feature>
<feature type="domain" description="C2H2-type" evidence="9">
    <location>
        <begin position="643"/>
        <end position="672"/>
    </location>
</feature>
<evidence type="ECO:0000256" key="2">
    <source>
        <dbReference type="ARBA" id="ARBA00022723"/>
    </source>
</evidence>
<evidence type="ECO:0000313" key="10">
    <source>
        <dbReference type="EMBL" id="CDW19412.1"/>
    </source>
</evidence>
<evidence type="ECO:0000256" key="5">
    <source>
        <dbReference type="ARBA" id="ARBA00022833"/>
    </source>
</evidence>
<feature type="domain" description="C2H2-type" evidence="9">
    <location>
        <begin position="587"/>
        <end position="614"/>
    </location>
</feature>
<feature type="domain" description="C2H2-type" evidence="9">
    <location>
        <begin position="615"/>
        <end position="642"/>
    </location>
</feature>
<dbReference type="OrthoDB" id="3437960at2759"/>
<dbReference type="InterPro" id="IPR013087">
    <property type="entry name" value="Znf_C2H2_type"/>
</dbReference>
<organism evidence="10">
    <name type="scientific">Lepeophtheirus salmonis</name>
    <name type="common">Salmon louse</name>
    <name type="synonym">Caligus salmonis</name>
    <dbReference type="NCBI Taxonomy" id="72036"/>
    <lineage>
        <taxon>Eukaryota</taxon>
        <taxon>Metazoa</taxon>
        <taxon>Ecdysozoa</taxon>
        <taxon>Arthropoda</taxon>
        <taxon>Crustacea</taxon>
        <taxon>Multicrustacea</taxon>
        <taxon>Hexanauplia</taxon>
        <taxon>Copepoda</taxon>
        <taxon>Siphonostomatoida</taxon>
        <taxon>Caligidae</taxon>
        <taxon>Lepeophtheirus</taxon>
    </lineage>
</organism>
<evidence type="ECO:0000256" key="7">
    <source>
        <dbReference type="PROSITE-ProRule" id="PRU00042"/>
    </source>
</evidence>
<keyword evidence="4 7" id="KW-0863">Zinc-finger</keyword>
<evidence type="ECO:0000256" key="8">
    <source>
        <dbReference type="SAM" id="MobiDB-lite"/>
    </source>
</evidence>
<reference evidence="10" key="1">
    <citation type="submission" date="2014-05" db="EMBL/GenBank/DDBJ databases">
        <authorList>
            <person name="Chronopoulou M."/>
        </authorList>
    </citation>
    <scope>NUCLEOTIDE SEQUENCE</scope>
    <source>
        <tissue evidence="10">Whole organism</tissue>
    </source>
</reference>
<dbReference type="PANTHER" id="PTHR24394">
    <property type="entry name" value="ZINC FINGER PROTEIN"/>
    <property type="match status" value="1"/>
</dbReference>
<dbReference type="PANTHER" id="PTHR24394:SF29">
    <property type="entry name" value="MYONEURIN"/>
    <property type="match status" value="1"/>
</dbReference>
<dbReference type="GO" id="GO:0008270">
    <property type="term" value="F:zinc ion binding"/>
    <property type="evidence" value="ECO:0007669"/>
    <property type="project" value="UniProtKB-KW"/>
</dbReference>
<keyword evidence="6" id="KW-0539">Nucleus</keyword>
<dbReference type="InterPro" id="IPR036236">
    <property type="entry name" value="Znf_C2H2_sf"/>
</dbReference>
<feature type="domain" description="C2H2-type" evidence="9">
    <location>
        <begin position="414"/>
        <end position="441"/>
    </location>
</feature>
<accession>A0A0K2T1G1</accession>
<dbReference type="FunFam" id="3.30.160.60:FF:000688">
    <property type="entry name" value="zinc finger protein 197 isoform X1"/>
    <property type="match status" value="1"/>
</dbReference>
<dbReference type="PROSITE" id="PS00028">
    <property type="entry name" value="ZINC_FINGER_C2H2_1"/>
    <property type="match status" value="8"/>
</dbReference>
<feature type="domain" description="C2H2-type" evidence="9">
    <location>
        <begin position="442"/>
        <end position="469"/>
    </location>
</feature>
<sequence length="684" mass="79797">MADDSSSYPCSICKTQFENPKDLGTHILKQHCIDGSTESFKNEESDEEMEEEDPMLIMEDDDDVDKSNNEWAESLNNHRFNNIIKDLPRSPTTDESNQQFMIHRMSDYTTRYICLICCKAYTSRYNIRMHMNLHLGRNVHSCKFCGRFFAHKHVYESHLRTHTGEKPFPCNRCGRPFSDRSNCSAHQKKCRSFKTSTIKLLLNNNNDLLNNNNNTASPDLQISLPTEPLPLHEISDQIKEFKTNEIYTENAEEDIISSESESESSFGPQIISVETCNEDDFSVEDLEEIQIEPDIIDYEEFTNNNNTPISNINRTSLSEPQQTPDKQLIISKEEHSKTEYPKEHSKSLAQKHTPPRHFVSAITIYTCSFCSAKFKQQEYLFNHLSDHVNIPKSVQKEDYQKGYFVFYFTSRLKAMCLFCGKIFASESQVKIHINIHYDENIYNCRFCEKVFSDFKNFELHIKTHSEEFKYSCRYCENAFMSRMVLVQHIKTCSANEDLFKTSESPKEEDEIRSLPTLKPLSTQSVKSEYPNNEFEDSSEEMNFSDDYIPDNNSNNVINKSAIQPPPTEEEKNVGYCLRQLENGQTRFICVRCGKHYTTNYNMRQHINIHTGKGLHTCRFCKRSFTHKHVWETHERIHTGERPFKCQHCPKDFADRSNYNSHRKLCALTKQRIVTGNSPQYPNTD</sequence>
<evidence type="ECO:0000256" key="6">
    <source>
        <dbReference type="ARBA" id="ARBA00023242"/>
    </source>
</evidence>
<dbReference type="SMART" id="SM00355">
    <property type="entry name" value="ZnF_C2H2"/>
    <property type="match status" value="11"/>
</dbReference>
<comment type="subcellular location">
    <subcellularLocation>
        <location evidence="1">Nucleus</location>
    </subcellularLocation>
</comment>
<keyword evidence="5" id="KW-0862">Zinc</keyword>
<protein>
    <submittedName>
        <fullName evidence="10">Zinc finger protein 62 homolog [Danio rerio]</fullName>
    </submittedName>
</protein>
<dbReference type="FunFam" id="3.30.160.60:FF:000446">
    <property type="entry name" value="Zinc finger protein"/>
    <property type="match status" value="1"/>
</dbReference>
<name>A0A0K2T1G1_LEPSM</name>
<evidence type="ECO:0000256" key="4">
    <source>
        <dbReference type="ARBA" id="ARBA00022771"/>
    </source>
</evidence>
<dbReference type="PROSITE" id="PS50157">
    <property type="entry name" value="ZINC_FINGER_C2H2_2"/>
    <property type="match status" value="10"/>
</dbReference>
<feature type="domain" description="C2H2-type" evidence="9">
    <location>
        <begin position="140"/>
        <end position="167"/>
    </location>
</feature>
<evidence type="ECO:0000256" key="1">
    <source>
        <dbReference type="ARBA" id="ARBA00004123"/>
    </source>
</evidence>
<dbReference type="Gene3D" id="3.30.160.60">
    <property type="entry name" value="Classic Zinc Finger"/>
    <property type="match status" value="7"/>
</dbReference>
<dbReference type="GO" id="GO:0005634">
    <property type="term" value="C:nucleus"/>
    <property type="evidence" value="ECO:0007669"/>
    <property type="project" value="UniProtKB-SubCell"/>
</dbReference>
<keyword evidence="3" id="KW-0677">Repeat</keyword>
<dbReference type="Pfam" id="PF00096">
    <property type="entry name" value="zf-C2H2"/>
    <property type="match status" value="3"/>
</dbReference>
<proteinExistence type="predicted"/>
<feature type="domain" description="C2H2-type" evidence="9">
    <location>
        <begin position="112"/>
        <end position="139"/>
    </location>
</feature>
<feature type="domain" description="C2H2-type" evidence="9">
    <location>
        <begin position="168"/>
        <end position="196"/>
    </location>
</feature>
<evidence type="ECO:0000259" key="9">
    <source>
        <dbReference type="PROSITE" id="PS50157"/>
    </source>
</evidence>
<keyword evidence="2" id="KW-0479">Metal-binding</keyword>
<evidence type="ECO:0000256" key="3">
    <source>
        <dbReference type="ARBA" id="ARBA00022737"/>
    </source>
</evidence>
<dbReference type="EMBL" id="HACA01002051">
    <property type="protein sequence ID" value="CDW19412.1"/>
    <property type="molecule type" value="Transcribed_RNA"/>
</dbReference>
<feature type="region of interest" description="Disordered" evidence="8">
    <location>
        <begin position="300"/>
        <end position="325"/>
    </location>
</feature>
<dbReference type="AlphaFoldDB" id="A0A0K2T1G1"/>
<feature type="domain" description="C2H2-type" evidence="9">
    <location>
        <begin position="470"/>
        <end position="505"/>
    </location>
</feature>
<dbReference type="GO" id="GO:0000981">
    <property type="term" value="F:DNA-binding transcription factor activity, RNA polymerase II-specific"/>
    <property type="evidence" value="ECO:0007669"/>
    <property type="project" value="TreeGrafter"/>
</dbReference>
<feature type="compositionally biased region" description="Low complexity" evidence="8">
    <location>
        <begin position="302"/>
        <end position="316"/>
    </location>
</feature>
<dbReference type="SUPFAM" id="SSF57667">
    <property type="entry name" value="beta-beta-alpha zinc fingers"/>
    <property type="match status" value="6"/>
</dbReference>